<dbReference type="SMART" id="SM00342">
    <property type="entry name" value="HTH_ARAC"/>
    <property type="match status" value="1"/>
</dbReference>
<keyword evidence="3" id="KW-0804">Transcription</keyword>
<keyword evidence="4" id="KW-0812">Transmembrane</keyword>
<feature type="transmembrane region" description="Helical" evidence="4">
    <location>
        <begin position="38"/>
        <end position="56"/>
    </location>
</feature>
<evidence type="ECO:0000259" key="5">
    <source>
        <dbReference type="PROSITE" id="PS01124"/>
    </source>
</evidence>
<sequence>MKNFELISLLFDLLTAFSGITIGILFITLKIKNQKGNIYLALFVLSLSLGFIEDLFEDENLGILSDNIRIVIETDFFIMPSIFLYALTVARKNISYVWLLLYLPGVLMNIIGFSDSEGEEIIQGLAFVLLNFSLLFFSFRVLNRFKKKLKSYYSYIEDKSISWVKTIVITTLIIHFYILFEGVLIMVFDNRYLEVFLELILSMLTFFAVYWVGYNGFQQIGYINDVSEAVALVEIPETDNQDNNNSQLKSVDDVNLEKFKRCCEQILKEKYFTNPDLTLKLLSGFLFIKERELSELINSCAKSNFHGFINKFRVEEFKKLISSDKVVHYSILGLAKDAGFSSKSTFYKVFKEVEGVTPSEYKNRLRSPNTCSRTC</sequence>
<comment type="caution">
    <text evidence="6">The sequence shown here is derived from an EMBL/GenBank/DDBJ whole genome shotgun (WGS) entry which is preliminary data.</text>
</comment>
<keyword evidence="4" id="KW-1133">Transmembrane helix</keyword>
<dbReference type="OrthoDB" id="5492415at2"/>
<reference evidence="6 7" key="1">
    <citation type="submission" date="2019-09" db="EMBL/GenBank/DDBJ databases">
        <authorList>
            <person name="Cao W.R."/>
        </authorList>
    </citation>
    <scope>NUCLEOTIDE SEQUENCE [LARGE SCALE GENOMIC DNA]</scope>
    <source>
        <strain evidence="7">a4</strain>
    </source>
</reference>
<dbReference type="Proteomes" id="UP000467305">
    <property type="component" value="Unassembled WGS sequence"/>
</dbReference>
<dbReference type="GO" id="GO:0003700">
    <property type="term" value="F:DNA-binding transcription factor activity"/>
    <property type="evidence" value="ECO:0007669"/>
    <property type="project" value="InterPro"/>
</dbReference>
<feature type="transmembrane region" description="Helical" evidence="4">
    <location>
        <begin position="68"/>
        <end position="87"/>
    </location>
</feature>
<keyword evidence="2" id="KW-0238">DNA-binding</keyword>
<feature type="transmembrane region" description="Helical" evidence="4">
    <location>
        <begin position="163"/>
        <end position="180"/>
    </location>
</feature>
<feature type="domain" description="HTH araC/xylS-type" evidence="5">
    <location>
        <begin position="257"/>
        <end position="364"/>
    </location>
</feature>
<dbReference type="PANTHER" id="PTHR43280:SF29">
    <property type="entry name" value="ARAC-FAMILY TRANSCRIPTIONAL REGULATOR"/>
    <property type="match status" value="1"/>
</dbReference>
<keyword evidence="7" id="KW-1185">Reference proteome</keyword>
<dbReference type="PROSITE" id="PS01124">
    <property type="entry name" value="HTH_ARAC_FAMILY_2"/>
    <property type="match status" value="1"/>
</dbReference>
<accession>A0A7J5ACU8</accession>
<protein>
    <submittedName>
        <fullName evidence="6">Helix-turn-helix transcriptional regulator</fullName>
    </submittedName>
</protein>
<evidence type="ECO:0000256" key="2">
    <source>
        <dbReference type="ARBA" id="ARBA00023125"/>
    </source>
</evidence>
<evidence type="ECO:0000256" key="4">
    <source>
        <dbReference type="SAM" id="Phobius"/>
    </source>
</evidence>
<dbReference type="InterPro" id="IPR009057">
    <property type="entry name" value="Homeodomain-like_sf"/>
</dbReference>
<dbReference type="RefSeq" id="WP_150900449.1">
    <property type="nucleotide sequence ID" value="NZ_WAAU01000024.1"/>
</dbReference>
<dbReference type="Pfam" id="PF12833">
    <property type="entry name" value="HTH_18"/>
    <property type="match status" value="1"/>
</dbReference>
<feature type="transmembrane region" description="Helical" evidence="4">
    <location>
        <begin position="192"/>
        <end position="212"/>
    </location>
</feature>
<dbReference type="PANTHER" id="PTHR43280">
    <property type="entry name" value="ARAC-FAMILY TRANSCRIPTIONAL REGULATOR"/>
    <property type="match status" value="1"/>
</dbReference>
<dbReference type="EMBL" id="WAAU01000024">
    <property type="protein sequence ID" value="KAB1155340.1"/>
    <property type="molecule type" value="Genomic_DNA"/>
</dbReference>
<evidence type="ECO:0000256" key="1">
    <source>
        <dbReference type="ARBA" id="ARBA00023015"/>
    </source>
</evidence>
<dbReference type="SUPFAM" id="SSF46689">
    <property type="entry name" value="Homeodomain-like"/>
    <property type="match status" value="1"/>
</dbReference>
<dbReference type="GO" id="GO:0043565">
    <property type="term" value="F:sequence-specific DNA binding"/>
    <property type="evidence" value="ECO:0007669"/>
    <property type="project" value="InterPro"/>
</dbReference>
<keyword evidence="1" id="KW-0805">Transcription regulation</keyword>
<proteinExistence type="predicted"/>
<dbReference type="Gene3D" id="1.10.10.60">
    <property type="entry name" value="Homeodomain-like"/>
    <property type="match status" value="1"/>
</dbReference>
<evidence type="ECO:0000313" key="6">
    <source>
        <dbReference type="EMBL" id="KAB1155340.1"/>
    </source>
</evidence>
<evidence type="ECO:0000256" key="3">
    <source>
        <dbReference type="ARBA" id="ARBA00023163"/>
    </source>
</evidence>
<gene>
    <name evidence="6" type="ORF">F7018_12770</name>
</gene>
<dbReference type="PRINTS" id="PR00032">
    <property type="entry name" value="HTHARAC"/>
</dbReference>
<feature type="transmembrane region" description="Helical" evidence="4">
    <location>
        <begin position="94"/>
        <end position="115"/>
    </location>
</feature>
<dbReference type="InterPro" id="IPR018060">
    <property type="entry name" value="HTH_AraC"/>
</dbReference>
<feature type="transmembrane region" description="Helical" evidence="4">
    <location>
        <begin position="6"/>
        <end position="26"/>
    </location>
</feature>
<evidence type="ECO:0000313" key="7">
    <source>
        <dbReference type="Proteomes" id="UP000467305"/>
    </source>
</evidence>
<keyword evidence="4" id="KW-0472">Membrane</keyword>
<organism evidence="6 7">
    <name type="scientific">Tenacibaculum aiptasiae</name>
    <dbReference type="NCBI Taxonomy" id="426481"/>
    <lineage>
        <taxon>Bacteria</taxon>
        <taxon>Pseudomonadati</taxon>
        <taxon>Bacteroidota</taxon>
        <taxon>Flavobacteriia</taxon>
        <taxon>Flavobacteriales</taxon>
        <taxon>Flavobacteriaceae</taxon>
        <taxon>Tenacibaculum</taxon>
    </lineage>
</organism>
<dbReference type="AlphaFoldDB" id="A0A7J5ACU8"/>
<dbReference type="InterPro" id="IPR020449">
    <property type="entry name" value="Tscrpt_reg_AraC-type_HTH"/>
</dbReference>
<name>A0A7J5ACU8_9FLAO</name>
<feature type="transmembrane region" description="Helical" evidence="4">
    <location>
        <begin position="121"/>
        <end position="142"/>
    </location>
</feature>